<keyword evidence="4" id="KW-1185">Reference proteome</keyword>
<evidence type="ECO:0000256" key="1">
    <source>
        <dbReference type="SAM" id="Coils"/>
    </source>
</evidence>
<accession>A0A212RAG9</accession>
<feature type="region of interest" description="Disordered" evidence="2">
    <location>
        <begin position="1"/>
        <end position="59"/>
    </location>
</feature>
<dbReference type="AlphaFoldDB" id="A0A212RAG9"/>
<proteinExistence type="predicted"/>
<organism evidence="3 4">
    <name type="scientific">Rhodoblastus acidophilus</name>
    <name type="common">Rhodopseudomonas acidophila</name>
    <dbReference type="NCBI Taxonomy" id="1074"/>
    <lineage>
        <taxon>Bacteria</taxon>
        <taxon>Pseudomonadati</taxon>
        <taxon>Pseudomonadota</taxon>
        <taxon>Alphaproteobacteria</taxon>
        <taxon>Hyphomicrobiales</taxon>
        <taxon>Rhodoblastaceae</taxon>
        <taxon>Rhodoblastus</taxon>
    </lineage>
</organism>
<evidence type="ECO:0000256" key="2">
    <source>
        <dbReference type="SAM" id="MobiDB-lite"/>
    </source>
</evidence>
<sequence length="303" mass="33023">MGLAMSTTQISESEPREVDVLPRAVEAQGDAMPSAPQPQAGARDIQPAPEPVARDAAAPASAEAIALEIVEPPASTEAAIDDNHIQRRFAARKLAREQERKKREAEEELERHLLERAMRAKPKAEIVEEPSVWAQAWTDLLALLKSKRFHHGLAYGALALMVGVVGYSGYQFNAEHVAAELRSRCEENNMTYASGSKVYCYDDRRFAHQITESGVAGRMNLDWKINERLLRMAIRAADRASAQAARPVELAAIADKPAGAIPVVVKPAQVPAPVPPTVAEQVDLAPDTVSDLAAQLMRTPKVY</sequence>
<evidence type="ECO:0000313" key="4">
    <source>
        <dbReference type="Proteomes" id="UP000198418"/>
    </source>
</evidence>
<dbReference type="EMBL" id="FYDG01000003">
    <property type="protein sequence ID" value="SNB69048.1"/>
    <property type="molecule type" value="Genomic_DNA"/>
</dbReference>
<dbReference type="Proteomes" id="UP000198418">
    <property type="component" value="Unassembled WGS sequence"/>
</dbReference>
<keyword evidence="1" id="KW-0175">Coiled coil</keyword>
<feature type="compositionally biased region" description="Polar residues" evidence="2">
    <location>
        <begin position="1"/>
        <end position="12"/>
    </location>
</feature>
<evidence type="ECO:0000313" key="3">
    <source>
        <dbReference type="EMBL" id="SNB69048.1"/>
    </source>
</evidence>
<reference evidence="4" key="1">
    <citation type="submission" date="2017-06" db="EMBL/GenBank/DDBJ databases">
        <authorList>
            <person name="Varghese N."/>
            <person name="Submissions S."/>
        </authorList>
    </citation>
    <scope>NUCLEOTIDE SEQUENCE [LARGE SCALE GENOMIC DNA]</scope>
    <source>
        <strain evidence="4">DSM 137</strain>
    </source>
</reference>
<protein>
    <submittedName>
        <fullName evidence="3">Uncharacterized protein</fullName>
    </submittedName>
</protein>
<name>A0A212RAG9_RHOAC</name>
<feature type="coiled-coil region" evidence="1">
    <location>
        <begin position="87"/>
        <end position="115"/>
    </location>
</feature>
<gene>
    <name evidence="3" type="ORF">SAMN06265338_103151</name>
</gene>